<evidence type="ECO:0000256" key="6">
    <source>
        <dbReference type="ARBA" id="ARBA00023158"/>
    </source>
</evidence>
<feature type="domain" description="RDRP3-5 N-terminal" evidence="11">
    <location>
        <begin position="14"/>
        <end position="85"/>
    </location>
</feature>
<dbReference type="InterPro" id="IPR058697">
    <property type="entry name" value="RDRP3-5_N"/>
</dbReference>
<dbReference type="GO" id="GO:0003968">
    <property type="term" value="F:RNA-directed RNA polymerase activity"/>
    <property type="evidence" value="ECO:0007669"/>
    <property type="project" value="UniProtKB-KW"/>
</dbReference>
<dbReference type="GO" id="GO:0003723">
    <property type="term" value="F:RNA binding"/>
    <property type="evidence" value="ECO:0007669"/>
    <property type="project" value="UniProtKB-KW"/>
</dbReference>
<evidence type="ECO:0000256" key="7">
    <source>
        <dbReference type="ARBA" id="ARBA00048744"/>
    </source>
</evidence>
<evidence type="ECO:0000256" key="8">
    <source>
        <dbReference type="ARBA" id="ARBA00093763"/>
    </source>
</evidence>
<keyword evidence="3 9" id="KW-0808">Transferase</keyword>
<gene>
    <name evidence="13" type="ORF">WN944_000948</name>
</gene>
<keyword evidence="4 9" id="KW-0548">Nucleotidyltransferase</keyword>
<evidence type="ECO:0000256" key="2">
    <source>
        <dbReference type="ARBA" id="ARBA00022484"/>
    </source>
</evidence>
<dbReference type="AlphaFoldDB" id="A0AAP0MDU1"/>
<evidence type="ECO:0000256" key="1">
    <source>
        <dbReference type="ARBA" id="ARBA00005762"/>
    </source>
</evidence>
<dbReference type="InterPro" id="IPR007855">
    <property type="entry name" value="RDRP"/>
</dbReference>
<protein>
    <recommendedName>
        <fullName evidence="9">RNA-dependent RNA polymerase</fullName>
        <ecNumber evidence="9">2.7.7.48</ecNumber>
    </recommendedName>
</protein>
<dbReference type="Pfam" id="PF05183">
    <property type="entry name" value="RdRP"/>
    <property type="match status" value="1"/>
</dbReference>
<evidence type="ECO:0000256" key="4">
    <source>
        <dbReference type="ARBA" id="ARBA00022695"/>
    </source>
</evidence>
<evidence type="ECO:0000313" key="14">
    <source>
        <dbReference type="Proteomes" id="UP001428341"/>
    </source>
</evidence>
<evidence type="ECO:0000313" key="13">
    <source>
        <dbReference type="EMBL" id="KAK9208590.1"/>
    </source>
</evidence>
<comment type="similarity">
    <text evidence="1 9">Belongs to the RdRP family.</text>
</comment>
<comment type="caution">
    <text evidence="13">The sequence shown here is derived from an EMBL/GenBank/DDBJ whole genome shotgun (WGS) entry which is preliminary data.</text>
</comment>
<feature type="domain" description="RDRP core" evidence="10">
    <location>
        <begin position="200"/>
        <end position="827"/>
    </location>
</feature>
<dbReference type="Proteomes" id="UP001428341">
    <property type="component" value="Unassembled WGS sequence"/>
</dbReference>
<dbReference type="EC" id="2.7.7.48" evidence="9"/>
<sequence>MSDPAVVSQQGVVSLPLSVEQLISKIYTEQNKLPPDDGARRGLASLGEDAALDVLRTIASDKIKYSFSGYINYLVKKRNNNNGSPLKRVCFSPPSPQENRSPVTVTTVRLLNLPQGLGTDYVVKQSPVADQQPRGSPMSSISHAMRHRASIPQYVALGELEFRKAFLILSYIGDLSNGILGKHICTTVIFPPRGIVHSRELGDDNILLVKFDEELGGHRSSNNWNDSYSKYNEIAREVFKDGGKEEKKKDPSTSPVKCYFVRMESSASIDMGYQYILSGKTVHEARYMFMHVRTVSSVANFMSRLSLILSKTMKLEVDFSRINIERIEDEPCRDKDGNVVYKDGKALIHTDGTGFISEDLALKCPTYVYKEKCTNDDSTEVLKGRLNLLRIDGTAGEDEKGKHARSIDRKELEANFSDVARTESHYGEPVRLFYNGTAVKGTLLLNKKIRPSMIKVEADPDLSDGQTFNSLEVVKTSNQPRKTYLSRNLIALLSYGGVPEIFFLDILRNALEDARGVFSNKRNALKVSFNYGGMDYDFTSARMILFGISLDEPYLQHRLSILMKEEKKSLQAGKLPVTESYYLMGTVDPTGILKSNEVCIILLVYTYMEEWKDGQVSWEKVLVYRNPGLHFGDIHVLKATYVKELEDFVGTSKYAIFFPCNGPRSLADEIAGGDFDGDMYFVSRNPELLKHFKESERWMSTSKNLSANKRPIDFSPEELESELFKLFLNTRFRPSNAKSLAADCWQAVMDRFLTLGDESAEEKAVMKENMLRLINIYYDALDAPKKSGIKVEVPEDLKVEKFPCYMRRDESVSFESTSVLGTIYNTVKSYEAVDRSVTEIWKLSCFDGGVPEACMTKWKGYYDQYRWEMKEAIDKCTVEREEAAELVIEKYKRILYGAAEFEESTRTQEEIYNEALAIYNITYDLAANRRQVSYCSFAWRVAGSALRKFYALRQGRIGIAAATAASLEGNSNEHEHEHEEVISSEVELDPDPQVYWWRDKYRPRKPKYIMHLVRAGYDVRDDKQQRPSSKNCARSHN</sequence>
<evidence type="ECO:0000256" key="5">
    <source>
        <dbReference type="ARBA" id="ARBA00022884"/>
    </source>
</evidence>
<dbReference type="PANTHER" id="PTHR23079">
    <property type="entry name" value="RNA-DEPENDENT RNA POLYMERASE"/>
    <property type="match status" value="1"/>
</dbReference>
<feature type="domain" description="RDRP C-terminal head" evidence="12">
    <location>
        <begin position="880"/>
        <end position="956"/>
    </location>
</feature>
<dbReference type="GO" id="GO:0030422">
    <property type="term" value="P:siRNA processing"/>
    <property type="evidence" value="ECO:0007669"/>
    <property type="project" value="TreeGrafter"/>
</dbReference>
<evidence type="ECO:0000256" key="9">
    <source>
        <dbReference type="RuleBase" id="RU363098"/>
    </source>
</evidence>
<evidence type="ECO:0000256" key="3">
    <source>
        <dbReference type="ARBA" id="ARBA00022679"/>
    </source>
</evidence>
<evidence type="ECO:0000259" key="11">
    <source>
        <dbReference type="Pfam" id="PF26249"/>
    </source>
</evidence>
<reference evidence="13 14" key="1">
    <citation type="submission" date="2024-05" db="EMBL/GenBank/DDBJ databases">
        <title>Haplotype-resolved chromosome-level genome assembly of Huyou (Citrus changshanensis).</title>
        <authorList>
            <person name="Miao C."/>
            <person name="Chen W."/>
            <person name="Wu Y."/>
            <person name="Wang L."/>
            <person name="Zhao S."/>
            <person name="Grierson D."/>
            <person name="Xu C."/>
            <person name="Chen K."/>
        </authorList>
    </citation>
    <scope>NUCLEOTIDE SEQUENCE [LARGE SCALE GENOMIC DNA]</scope>
    <source>
        <strain evidence="13">01-14</strain>
        <tissue evidence="13">Leaf</tissue>
    </source>
</reference>
<evidence type="ECO:0000259" key="12">
    <source>
        <dbReference type="Pfam" id="PF26253"/>
    </source>
</evidence>
<comment type="function">
    <text evidence="8 9">Probably involved in the RNA silencing pathway and required for the generation of small interfering RNAs (siRNAs).</text>
</comment>
<dbReference type="InterPro" id="IPR058752">
    <property type="entry name" value="RDRP_C_head"/>
</dbReference>
<dbReference type="Pfam" id="PF26249">
    <property type="entry name" value="4HB_RdRP3_N"/>
    <property type="match status" value="1"/>
</dbReference>
<dbReference type="Pfam" id="PF26253">
    <property type="entry name" value="RdRP_head"/>
    <property type="match status" value="1"/>
</dbReference>
<proteinExistence type="inferred from homology"/>
<keyword evidence="6 9" id="KW-0943">RNA-mediated gene silencing</keyword>
<dbReference type="EMBL" id="JBCGBO010000004">
    <property type="protein sequence ID" value="KAK9208590.1"/>
    <property type="molecule type" value="Genomic_DNA"/>
</dbReference>
<keyword evidence="5 9" id="KW-0694">RNA-binding</keyword>
<keyword evidence="14" id="KW-1185">Reference proteome</keyword>
<accession>A0AAP0MDU1</accession>
<dbReference type="InterPro" id="IPR057596">
    <property type="entry name" value="RDRP_core"/>
</dbReference>
<keyword evidence="2 9" id="KW-0696">RNA-directed RNA polymerase</keyword>
<dbReference type="GO" id="GO:0031380">
    <property type="term" value="C:nuclear RNA-directed RNA polymerase complex"/>
    <property type="evidence" value="ECO:0007669"/>
    <property type="project" value="TreeGrafter"/>
</dbReference>
<organism evidence="13 14">
    <name type="scientific">Citrus x changshan-huyou</name>
    <dbReference type="NCBI Taxonomy" id="2935761"/>
    <lineage>
        <taxon>Eukaryota</taxon>
        <taxon>Viridiplantae</taxon>
        <taxon>Streptophyta</taxon>
        <taxon>Embryophyta</taxon>
        <taxon>Tracheophyta</taxon>
        <taxon>Spermatophyta</taxon>
        <taxon>Magnoliopsida</taxon>
        <taxon>eudicotyledons</taxon>
        <taxon>Gunneridae</taxon>
        <taxon>Pentapetalae</taxon>
        <taxon>rosids</taxon>
        <taxon>malvids</taxon>
        <taxon>Sapindales</taxon>
        <taxon>Rutaceae</taxon>
        <taxon>Aurantioideae</taxon>
        <taxon>Citrus</taxon>
    </lineage>
</organism>
<dbReference type="PANTHER" id="PTHR23079:SF55">
    <property type="entry name" value="RNA-DIRECTED RNA POLYMERASE"/>
    <property type="match status" value="1"/>
</dbReference>
<evidence type="ECO:0000259" key="10">
    <source>
        <dbReference type="Pfam" id="PF05183"/>
    </source>
</evidence>
<comment type="catalytic activity">
    <reaction evidence="7 9">
        <text>RNA(n) + a ribonucleoside 5'-triphosphate = RNA(n+1) + diphosphate</text>
        <dbReference type="Rhea" id="RHEA:21248"/>
        <dbReference type="Rhea" id="RHEA-COMP:14527"/>
        <dbReference type="Rhea" id="RHEA-COMP:17342"/>
        <dbReference type="ChEBI" id="CHEBI:33019"/>
        <dbReference type="ChEBI" id="CHEBI:61557"/>
        <dbReference type="ChEBI" id="CHEBI:140395"/>
        <dbReference type="EC" id="2.7.7.48"/>
    </reaction>
</comment>
<name>A0AAP0MDU1_9ROSI</name>